<dbReference type="Proteomes" id="UP000261811">
    <property type="component" value="Unassembled WGS sequence"/>
</dbReference>
<evidence type="ECO:0000313" key="1">
    <source>
        <dbReference type="EMBL" id="RFU36604.1"/>
    </source>
</evidence>
<protein>
    <submittedName>
        <fullName evidence="1">Uncharacterized protein</fullName>
    </submittedName>
</protein>
<gene>
    <name evidence="1" type="ORF">DZF91_37185</name>
</gene>
<accession>A0A372J9W9</accession>
<name>A0A372J9W9_9ACTN</name>
<dbReference type="EMBL" id="QURH01001043">
    <property type="protein sequence ID" value="RFU36604.1"/>
    <property type="molecule type" value="Genomic_DNA"/>
</dbReference>
<keyword evidence="2" id="KW-1185">Reference proteome</keyword>
<proteinExistence type="predicted"/>
<sequence>MTETIADLVACEDVLTFVNAAITGTGQREFHDEAFEQRLSLGFLHEYMRENYRELYAATLALDVNDHNAALIIRGLLTAAGDADPARRRLEGRLIARRLKLLPPQRVYRLFRALRRDGVNNRRTRAIIRDWLVARPDLAFDAVKYRGALKDTVRHSHFDPRALVPRAPEHVRDEIGGMLHGRTGRPFTTPIFETWRQAHYAHEAVYELPFTVAEGFAARHGIPRRRLLERAEKSMTRLERLRLQGHAWENRAPIDLDLATVPLTRLATYVLSLPLDERSRRRAELTGALRAAARRAAG</sequence>
<comment type="caution">
    <text evidence="1">The sequence shown here is derived from an EMBL/GenBank/DDBJ whole genome shotgun (WGS) entry which is preliminary data.</text>
</comment>
<dbReference type="AlphaFoldDB" id="A0A372J9W9"/>
<organism evidence="1 2">
    <name type="scientific">Actinomadura logoneensis</name>
    <dbReference type="NCBI Taxonomy" id="2293572"/>
    <lineage>
        <taxon>Bacteria</taxon>
        <taxon>Bacillati</taxon>
        <taxon>Actinomycetota</taxon>
        <taxon>Actinomycetes</taxon>
        <taxon>Streptosporangiales</taxon>
        <taxon>Thermomonosporaceae</taxon>
        <taxon>Actinomadura</taxon>
    </lineage>
</organism>
<reference evidence="1 2" key="1">
    <citation type="submission" date="2018-08" db="EMBL/GenBank/DDBJ databases">
        <title>Actinomadura jelena sp. nov., a novel Actinomycete isolated from soil in Chad.</title>
        <authorList>
            <person name="Shi L."/>
        </authorList>
    </citation>
    <scope>NUCLEOTIDE SEQUENCE [LARGE SCALE GENOMIC DNA]</scope>
    <source>
        <strain evidence="1 2">NEAU-G17</strain>
    </source>
</reference>
<evidence type="ECO:0000313" key="2">
    <source>
        <dbReference type="Proteomes" id="UP000261811"/>
    </source>
</evidence>
<feature type="non-terminal residue" evidence="1">
    <location>
        <position position="298"/>
    </location>
</feature>